<protein>
    <submittedName>
        <fullName evidence="2">Copper-binding protein CusF</fullName>
    </submittedName>
</protein>
<gene>
    <name evidence="2" type="ORF">V474_03650</name>
</gene>
<organism evidence="2 3">
    <name type="scientific">Novosphingobium barchaimii LL02</name>
    <dbReference type="NCBI Taxonomy" id="1114963"/>
    <lineage>
        <taxon>Bacteria</taxon>
        <taxon>Pseudomonadati</taxon>
        <taxon>Pseudomonadota</taxon>
        <taxon>Alphaproteobacteria</taxon>
        <taxon>Sphingomonadales</taxon>
        <taxon>Sphingomonadaceae</taxon>
        <taxon>Novosphingobium</taxon>
    </lineage>
</organism>
<dbReference type="Proteomes" id="UP000052268">
    <property type="component" value="Unassembled WGS sequence"/>
</dbReference>
<name>A0A0J7XJP7_9SPHN</name>
<evidence type="ECO:0000313" key="3">
    <source>
        <dbReference type="Proteomes" id="UP000052268"/>
    </source>
</evidence>
<dbReference type="Gene3D" id="2.40.50.320">
    <property type="entry name" value="Copper binding periplasmic protein CusF"/>
    <property type="match status" value="1"/>
</dbReference>
<reference evidence="2 3" key="1">
    <citation type="journal article" date="2015" name="G3 (Bethesda)">
        <title>Insights into Ongoing Evolution of the Hexachlorocyclohexane Catabolic Pathway from Comparative Genomics of Ten Sphingomonadaceae Strains.</title>
        <authorList>
            <person name="Pearce S.L."/>
            <person name="Oakeshott J.G."/>
            <person name="Pandey G."/>
        </authorList>
    </citation>
    <scope>NUCLEOTIDE SEQUENCE [LARGE SCALE GENOMIC DNA]</scope>
    <source>
        <strain evidence="2 3">LL02</strain>
    </source>
</reference>
<dbReference type="OrthoDB" id="5771277at2"/>
<dbReference type="Pfam" id="PF11604">
    <property type="entry name" value="CusF_Ec"/>
    <property type="match status" value="1"/>
</dbReference>
<evidence type="ECO:0000256" key="1">
    <source>
        <dbReference type="SAM" id="SignalP"/>
    </source>
</evidence>
<dbReference type="PATRIC" id="fig|1114963.3.peg.4357"/>
<evidence type="ECO:0000313" key="2">
    <source>
        <dbReference type="EMBL" id="KMS51333.1"/>
    </source>
</evidence>
<accession>A0A0J7XJP7</accession>
<dbReference type="EMBL" id="JACU01000012">
    <property type="protein sequence ID" value="KMS51333.1"/>
    <property type="molecule type" value="Genomic_DNA"/>
</dbReference>
<keyword evidence="3" id="KW-1185">Reference proteome</keyword>
<sequence>MKEKTMNRARLTIALGLAALTAACGKKAETPVAAETNQAAPAATMSGDMGNMAMAPAARTAIKAKGHGTVTAIDKTAGTITLNHGPIPEANWPAMAMAFKAAPAITDAAKVGDKVDFDLTLTGNAGEVTAIHTQP</sequence>
<dbReference type="PROSITE" id="PS51257">
    <property type="entry name" value="PROKAR_LIPOPROTEIN"/>
    <property type="match status" value="1"/>
</dbReference>
<dbReference type="AlphaFoldDB" id="A0A0J7XJP7"/>
<feature type="chain" id="PRO_5005291400" evidence="1">
    <location>
        <begin position="29"/>
        <end position="135"/>
    </location>
</feature>
<dbReference type="InterPro" id="IPR021647">
    <property type="entry name" value="CusF_Ec"/>
</dbReference>
<keyword evidence="1" id="KW-0732">Signal</keyword>
<proteinExistence type="predicted"/>
<feature type="signal peptide" evidence="1">
    <location>
        <begin position="1"/>
        <end position="28"/>
    </location>
</feature>
<comment type="caution">
    <text evidence="2">The sequence shown here is derived from an EMBL/GenBank/DDBJ whole genome shotgun (WGS) entry which is preliminary data.</text>
</comment>
<dbReference type="InterPro" id="IPR042230">
    <property type="entry name" value="CusF_sf"/>
</dbReference>